<evidence type="ECO:0000313" key="2">
    <source>
        <dbReference type="EMBL" id="KRX97756.1"/>
    </source>
</evidence>
<accession>A0A0V0YCK9</accession>
<evidence type="ECO:0000313" key="3">
    <source>
        <dbReference type="Proteomes" id="UP000054815"/>
    </source>
</evidence>
<protein>
    <submittedName>
        <fullName evidence="2">Uncharacterized protein</fullName>
    </submittedName>
</protein>
<organism evidence="2 3">
    <name type="scientific">Trichinella pseudospiralis</name>
    <name type="common">Parasitic roundworm</name>
    <dbReference type="NCBI Taxonomy" id="6337"/>
    <lineage>
        <taxon>Eukaryota</taxon>
        <taxon>Metazoa</taxon>
        <taxon>Ecdysozoa</taxon>
        <taxon>Nematoda</taxon>
        <taxon>Enoplea</taxon>
        <taxon>Dorylaimia</taxon>
        <taxon>Trichinellida</taxon>
        <taxon>Trichinellidae</taxon>
        <taxon>Trichinella</taxon>
    </lineage>
</organism>
<evidence type="ECO:0000256" key="1">
    <source>
        <dbReference type="SAM" id="MobiDB-lite"/>
    </source>
</evidence>
<proteinExistence type="predicted"/>
<reference evidence="2 3" key="1">
    <citation type="submission" date="2015-01" db="EMBL/GenBank/DDBJ databases">
        <title>Evolution of Trichinella species and genotypes.</title>
        <authorList>
            <person name="Korhonen P.K."/>
            <person name="Edoardo P."/>
            <person name="Giuseppe L.R."/>
            <person name="Gasser R.B."/>
        </authorList>
    </citation>
    <scope>NUCLEOTIDE SEQUENCE [LARGE SCALE GENOMIC DNA]</scope>
    <source>
        <strain evidence="2">ISS141</strain>
    </source>
</reference>
<comment type="caution">
    <text evidence="2">The sequence shown here is derived from an EMBL/GenBank/DDBJ whole genome shotgun (WGS) entry which is preliminary data.</text>
</comment>
<feature type="region of interest" description="Disordered" evidence="1">
    <location>
        <begin position="36"/>
        <end position="75"/>
    </location>
</feature>
<dbReference type="Proteomes" id="UP000054815">
    <property type="component" value="Unassembled WGS sequence"/>
</dbReference>
<gene>
    <name evidence="2" type="ORF">T4E_5365</name>
</gene>
<name>A0A0V0YCK9_TRIPS</name>
<dbReference type="AlphaFoldDB" id="A0A0V0YCK9"/>
<sequence>MDSTIWCRRWSTCPANEQALSNLYLDKNLNTYQSQEVAANGKKAKHKNVSEKKKKERKKERERERERERKKMRKE</sequence>
<feature type="compositionally biased region" description="Basic and acidic residues" evidence="1">
    <location>
        <begin position="48"/>
        <end position="75"/>
    </location>
</feature>
<dbReference type="EMBL" id="JYDU01000028">
    <property type="protein sequence ID" value="KRX97756.1"/>
    <property type="molecule type" value="Genomic_DNA"/>
</dbReference>